<evidence type="ECO:0000313" key="3">
    <source>
        <dbReference type="EMBL" id="VEN74357.1"/>
    </source>
</evidence>
<feature type="domain" description="DUF11" evidence="2">
    <location>
        <begin position="2193"/>
        <end position="2237"/>
    </location>
</feature>
<dbReference type="NCBIfam" id="TIGR01451">
    <property type="entry name" value="B_ant_repeat"/>
    <property type="match status" value="7"/>
</dbReference>
<dbReference type="Gene3D" id="2.60.40.740">
    <property type="match status" value="2"/>
</dbReference>
<dbReference type="InterPro" id="IPR026466">
    <property type="entry name" value="Fim_isopep_form_D2_dom"/>
</dbReference>
<dbReference type="InterPro" id="IPR051172">
    <property type="entry name" value="Chlamydia_OmcB"/>
</dbReference>
<dbReference type="Pfam" id="PF01345">
    <property type="entry name" value="DUF11"/>
    <property type="match status" value="1"/>
</dbReference>
<dbReference type="InterPro" id="IPR013783">
    <property type="entry name" value="Ig-like_fold"/>
</dbReference>
<feature type="region of interest" description="Disordered" evidence="1">
    <location>
        <begin position="1979"/>
        <end position="1998"/>
    </location>
</feature>
<dbReference type="InterPro" id="IPR001434">
    <property type="entry name" value="OmcB-like_DUF11"/>
</dbReference>
<dbReference type="EMBL" id="CAACVI010000023">
    <property type="protein sequence ID" value="VEN74357.1"/>
    <property type="molecule type" value="Genomic_DNA"/>
</dbReference>
<proteinExistence type="predicted"/>
<gene>
    <name evidence="3" type="ORF">EPICR_30294</name>
</gene>
<dbReference type="InterPro" id="IPR047589">
    <property type="entry name" value="DUF11_rpt"/>
</dbReference>
<evidence type="ECO:0000256" key="1">
    <source>
        <dbReference type="SAM" id="MobiDB-lite"/>
    </source>
</evidence>
<sequence length="2901" mass="302124">MRTGRLLWVVALTAITLCLFFPSISIADVELTVGKPLVSQCDQDVYTVTVTNPAASSQNLTEMVIQADLKTPQFLFSDDSTQITTPANGAQTGADADPAISGNVLTWDIDALFGADVELAPGQQLTVGFNVTYTCAASSSLPVVMLDGQRPRGAPITQEIGNGVIILLPGAVTISTTPATQVMTLEKTPDDDIASWTLEIKNTGIGNIYHIAVSDTLGAGLDYVPGSARINATALTPADVTGGAISWDLSQLTADPDGPSGLSDLDGDGKFNDLPPGESAIIENVQAQIISCADLTNAADVQYGCHGAEICFDTASQGKTSSGSIAVGIVDPSISYTFDPGGLLQNIDYCGDSDDVRIEIANAAGAGQAKNFQFKVDKMPDGYTITDIKPAGVTYDPATGFFSNMGDIDGGQAMTLTFDATWNGAGSPCDTGTSSASLLLTPEYRNVCDEVFFPPTSLGAISLGPRNRMAMSVEKSGPPSVEVGETDIPFTLTATVSGFSENPSFNSGPVSIIDTIPTNYTVADAAGGAVSGNQITWTHTFSQANPTFSRTVLLNATTDPCDAGKIVSNILTVPEITVTDCRGCDYTIGGSSGGLSTMTHYINQDDPDAGASSMDGASKSVAYLSTQSGGQGEACRDIRYTVTYDLSTDASNHWTGFSFKESLTLAQFLRSVDSVTYNGVDYTAHISTTNNSPGDFVVDLSGLEGQAPAPSEGHALVIVFTTGTVNASVGSSIQFSQITAPSSPSGCADQESFQQGAAVSIGEQSMGISVSGPPLIEHCSIHSHTLSVSKNDGFFAYDPKIILNMDPDNDGKPNFGYISGTTAFSGAFVDTADTSFGAFEPAVSGNQLIWDFSAKGSGDFKTVSDITVQLRFTCDERDADTEDDAFSVKMDYNTFCADNNAPRTKSAGDEYNPDSRFIIRPALFPFQSPDPLYVTKEPEPWALNITNGGDGAAYNVAMVTTVGADIVFDSADIPWADKTGQVYTWRFQLAADPDGPGGLDDLDNDGFYDDLAPAETVSVNVNTSFISCDQLGVVIAGYSSCDVAGSNPLTDQWNQTAYCEGSTPFNAVAVMAPPHVTASNAFGGNLALCAEQEVLLTVKNTGLSRVYKVKAKQSLPDTGVSYVTGSSLYDLDADADGAFESTDNPLGDPVSGDGASGNPYIWNEGQIALFDDMPPGAKVRIKYRVKANCDSVNSDLLFGAQAEWQTACDLGESTSMIAAPITLSEMNVEVVKEARNINTGGALTTQGVYGANGDVIEYRATLNSDGQIAAENIRLSDILPDNVLDLSTLTFIQNPADSGTGSAADPLVWNPSNVGKADGSDDGRLNPNSSFTTVFRVTVDQCGAGTGTGTVSYGCNAPGECVVGAPKEASHQLVVTPDLDTPALSVTGSAGAGALTTRGRMEIRIKNNGGAARNLTVTDTLPTGFVIDPSIPATVTNTDTGAGAVDTVTVGGASAVPTLTLTSSTGSGPQTHLLRHGHTATVALHVVQGAHFDTMENPDDTQETVADGLDPAVPANGVNAVSVAFEDTCGAPQTPETQSIPAQPQTPDLDIVILDPSARIVDVGENESFQAQVENRGESTAQNALLTVTIGDGWSGALPVGCSGAIPGTVACALPDIDPGADQTIPFNLTVDNDQNPLTFHARVDGNIVNGADADTGDNYSLDTHRVRVIGYSLTKNLQSCSEADSADPTVWVGEDCVFRVEAKWFGGGDDTISGAVVTDTLPPGQGYVSHTLATGGGFIAGALDGASPAPVASGVLTWEAPDFNNIAGHQTFRADVVVRTLNEPVNSDAAPVDHGTALTDSVDGSFSFQGVSFNSGTNGFPALSGRERTITVSTPDISIDKQVRNVTQAGSFAETAEGDAGDMFEYRLVVSNGAGRAAAYNLALTETLPAKMNLQTFASDGIDNDQDGAVDEGGGGEGNDNGGGSGQSLRFDDSHNSALARLDPGASATLLYRATADGTVLHQEVIVNTAQVTADTLSGVSGGQNAPQGAPGSGSGARVYTASDGATVNIDSILLTATSKAITATSHTPLGGAAPYAGIQNVVIGEEIRYRLRFVVSPSTMNNWTITDTLPAGVMLIQADPIILPAGFSPGGTITPAISGDNRTVTWDMGSQALSGASTDQAITAEFTARIENLAANQAGVSLTNADAKTRHDDVDTLFDDITVSVLEPQMTLDKAGRNITRNDPDFSGLSRPDAGDILEYRITIENGGAHAATGHDVHIQDTLPAHLTYLSTTSAKLNGSDIPGFNPVPAGAPDGPLVWGRGNGDETVDIPPGGAFVLIYQARVKDSVTPALSIDNRVDVDWTSLDGADARERNGDGGVNDYAAGASAPIAVLNSHAMEKVKTFDGFNTSDAWVRVGDKITYEIRFTLQEAVTENVVVTDTLPSDLTFLRTVSIAGDTTAPYAPAAPVSYTPLTDADTPAPGSTGNLTWDFGRIENPGNNTGTDMIVIVYEAQVTDVTAVSHEPLQRELINTARVDYKLWDGSDASALTSAGQVTLAQPRLSVSKTLQTGQSEVVGGGDAVNFRITATNTGQGPAYNIHIRDELPPEMRSATPATQSVLLNGAPATLAPPLYDADSGTLIWILTDTQSLLPGQDLVIDFQAFVNTGVADGLTLENQALADAYFSKPSSDMDHRRQYGATPVSRRDLHTLGTLLTPNHEKTVQAGASLVYPHEIDLKLGGLTGELDISAPSSQGMEWAIYQDSNDNGELDSSDAPWVNGASVNTGRLRFFLKGVVPTNASDGWLDVTRVEASVTAGGVTQTDTVSDVTRVAAPDAGVIAAYKKAAVDRDCDQSLADESVDDRAFSVFKELDAGHCVVYRIRFVNVGSGTVTNIKVHDQTPAFTVYVGGSADYGTTPFGLTKAGITEQPADGGAGQIVWTYSGGLAAGEEGSVTYEVRSAP</sequence>
<dbReference type="PANTHER" id="PTHR34819:SF3">
    <property type="entry name" value="CELL SURFACE PROTEIN"/>
    <property type="match status" value="1"/>
</dbReference>
<organism evidence="3">
    <name type="scientific">uncultured Desulfobacteraceae bacterium</name>
    <dbReference type="NCBI Taxonomy" id="218296"/>
    <lineage>
        <taxon>Bacteria</taxon>
        <taxon>Pseudomonadati</taxon>
        <taxon>Thermodesulfobacteriota</taxon>
        <taxon>Desulfobacteria</taxon>
        <taxon>Desulfobacterales</taxon>
        <taxon>Desulfobacteraceae</taxon>
        <taxon>environmental samples</taxon>
    </lineage>
</organism>
<dbReference type="PANTHER" id="PTHR34819">
    <property type="entry name" value="LARGE CYSTEINE-RICH PERIPLASMIC PROTEIN OMCB"/>
    <property type="match status" value="1"/>
</dbReference>
<accession>A0A484HHZ1</accession>
<feature type="compositionally biased region" description="Gly residues" evidence="1">
    <location>
        <begin position="1912"/>
        <end position="1927"/>
    </location>
</feature>
<feature type="region of interest" description="Disordered" evidence="1">
    <location>
        <begin position="1900"/>
        <end position="1933"/>
    </location>
</feature>
<protein>
    <recommendedName>
        <fullName evidence="2">DUF11 domain-containing protein</fullName>
    </recommendedName>
</protein>
<dbReference type="Gene3D" id="2.60.40.10">
    <property type="entry name" value="Immunoglobulins"/>
    <property type="match status" value="1"/>
</dbReference>
<evidence type="ECO:0000259" key="2">
    <source>
        <dbReference type="Pfam" id="PF01345"/>
    </source>
</evidence>
<reference evidence="3" key="1">
    <citation type="submission" date="2019-01" db="EMBL/GenBank/DDBJ databases">
        <authorList>
            <consortium name="Genoscope - CEA"/>
            <person name="William W."/>
        </authorList>
    </citation>
    <scope>NUCLEOTIDE SEQUENCE</scope>
    <source>
        <strain evidence="3">CR-1</strain>
    </source>
</reference>
<dbReference type="NCBIfam" id="TIGR04226">
    <property type="entry name" value="RrgB_K2N_iso_D2"/>
    <property type="match status" value="1"/>
</dbReference>
<name>A0A484HHZ1_9BACT</name>